<dbReference type="Pfam" id="PF00107">
    <property type="entry name" value="ADH_zinc_N"/>
    <property type="match status" value="1"/>
</dbReference>
<gene>
    <name evidence="4" type="ORF">FJZ47_23565</name>
</gene>
<dbReference type="SUPFAM" id="SSF51735">
    <property type="entry name" value="NAD(P)-binding Rossmann-fold domains"/>
    <property type="match status" value="1"/>
</dbReference>
<dbReference type="InterPro" id="IPR036291">
    <property type="entry name" value="NAD(P)-bd_dom_sf"/>
</dbReference>
<evidence type="ECO:0000259" key="3">
    <source>
        <dbReference type="SMART" id="SM00829"/>
    </source>
</evidence>
<dbReference type="AlphaFoldDB" id="A0A938B6J2"/>
<protein>
    <submittedName>
        <fullName evidence="4">NAD(P)H-quinone oxidoreductase</fullName>
    </submittedName>
</protein>
<proteinExistence type="predicted"/>
<keyword evidence="2" id="KW-0560">Oxidoreductase</keyword>
<sequence>MRAITIRAPGGPDVLQLTEVPDPVPTPEQLLVRVQATALNRADTLQRRGHYPPPPGESEILGLELAGEVEAVGSATQGFRVGDRVFGLVGGGGYAEKAVIDYRMAMLIPTAWSCIDAAAVPEVFLTANETLFTLGQLAPGETVLIHAGASGVGTAGIQMARHLGARVFATAGTPEKVARITALGADVGINYKTEDFAARVRELTQKSGVALVQDFIGAAYWQRNLQCLAAGGRLVLVGLMGGTKIEADLGLILRQRLHIIGSVMRSQSLDNKIAMTQRFQERWLPLLAQGHIRPIIDTTFPLAEAAAAHQYMEENRNVGKIMLRVD</sequence>
<dbReference type="PANTHER" id="PTHR48106">
    <property type="entry name" value="QUINONE OXIDOREDUCTASE PIG3-RELATED"/>
    <property type="match status" value="1"/>
</dbReference>
<dbReference type="InterPro" id="IPR014189">
    <property type="entry name" value="Quinone_OxRdtase_PIG3"/>
</dbReference>
<evidence type="ECO:0000313" key="4">
    <source>
        <dbReference type="EMBL" id="MBM3226753.1"/>
    </source>
</evidence>
<dbReference type="Gene3D" id="3.90.180.10">
    <property type="entry name" value="Medium-chain alcohol dehydrogenases, catalytic domain"/>
    <property type="match status" value="1"/>
</dbReference>
<dbReference type="PANTHER" id="PTHR48106:SF18">
    <property type="entry name" value="QUINONE OXIDOREDUCTASE PIG3"/>
    <property type="match status" value="1"/>
</dbReference>
<dbReference type="CDD" id="cd05276">
    <property type="entry name" value="p53_inducible_oxidoreductase"/>
    <property type="match status" value="1"/>
</dbReference>
<dbReference type="GO" id="GO:0070402">
    <property type="term" value="F:NADPH binding"/>
    <property type="evidence" value="ECO:0007669"/>
    <property type="project" value="TreeGrafter"/>
</dbReference>
<dbReference type="GO" id="GO:0016651">
    <property type="term" value="F:oxidoreductase activity, acting on NAD(P)H"/>
    <property type="evidence" value="ECO:0007669"/>
    <property type="project" value="TreeGrafter"/>
</dbReference>
<accession>A0A938B6J2</accession>
<dbReference type="InterPro" id="IPR013149">
    <property type="entry name" value="ADH-like_C"/>
</dbReference>
<dbReference type="NCBIfam" id="TIGR02824">
    <property type="entry name" value="quinone_pig3"/>
    <property type="match status" value="1"/>
</dbReference>
<dbReference type="Proteomes" id="UP000712673">
    <property type="component" value="Unassembled WGS sequence"/>
</dbReference>
<feature type="domain" description="Enoyl reductase (ER)" evidence="3">
    <location>
        <begin position="10"/>
        <end position="323"/>
    </location>
</feature>
<dbReference type="InterPro" id="IPR011032">
    <property type="entry name" value="GroES-like_sf"/>
</dbReference>
<dbReference type="SMART" id="SM00829">
    <property type="entry name" value="PKS_ER"/>
    <property type="match status" value="1"/>
</dbReference>
<reference evidence="4" key="1">
    <citation type="submission" date="2019-03" db="EMBL/GenBank/DDBJ databases">
        <title>Lake Tanganyika Metagenome-Assembled Genomes (MAGs).</title>
        <authorList>
            <person name="Tran P."/>
        </authorList>
    </citation>
    <scope>NUCLEOTIDE SEQUENCE</scope>
    <source>
        <strain evidence="4">K_DeepCast_65m_m2_066</strain>
    </source>
</reference>
<evidence type="ECO:0000256" key="1">
    <source>
        <dbReference type="ARBA" id="ARBA00022857"/>
    </source>
</evidence>
<evidence type="ECO:0000313" key="5">
    <source>
        <dbReference type="Proteomes" id="UP000712673"/>
    </source>
</evidence>
<dbReference type="InterPro" id="IPR020843">
    <property type="entry name" value="ER"/>
</dbReference>
<dbReference type="EMBL" id="VGLS01001036">
    <property type="protein sequence ID" value="MBM3226753.1"/>
    <property type="molecule type" value="Genomic_DNA"/>
</dbReference>
<comment type="caution">
    <text evidence="4">The sequence shown here is derived from an EMBL/GenBank/DDBJ whole genome shotgun (WGS) entry which is preliminary data.</text>
</comment>
<evidence type="ECO:0000256" key="2">
    <source>
        <dbReference type="ARBA" id="ARBA00023002"/>
    </source>
</evidence>
<keyword evidence="1" id="KW-0521">NADP</keyword>
<dbReference type="InterPro" id="IPR013154">
    <property type="entry name" value="ADH-like_N"/>
</dbReference>
<name>A0A938B6J2_UNCTE</name>
<dbReference type="SUPFAM" id="SSF50129">
    <property type="entry name" value="GroES-like"/>
    <property type="match status" value="1"/>
</dbReference>
<dbReference type="Gene3D" id="3.40.50.720">
    <property type="entry name" value="NAD(P)-binding Rossmann-like Domain"/>
    <property type="match status" value="1"/>
</dbReference>
<organism evidence="4 5">
    <name type="scientific">Tectimicrobiota bacterium</name>
    <dbReference type="NCBI Taxonomy" id="2528274"/>
    <lineage>
        <taxon>Bacteria</taxon>
        <taxon>Pseudomonadati</taxon>
        <taxon>Nitrospinota/Tectimicrobiota group</taxon>
        <taxon>Candidatus Tectimicrobiota</taxon>
    </lineage>
</organism>
<dbReference type="Pfam" id="PF08240">
    <property type="entry name" value="ADH_N"/>
    <property type="match status" value="1"/>
</dbReference>